<evidence type="ECO:0000259" key="4">
    <source>
        <dbReference type="Pfam" id="PF26337"/>
    </source>
</evidence>
<dbReference type="Proteomes" id="UP000252100">
    <property type="component" value="Chromosome"/>
</dbReference>
<evidence type="ECO:0000313" key="6">
    <source>
        <dbReference type="Proteomes" id="UP000252100"/>
    </source>
</evidence>
<dbReference type="PANTHER" id="PTHR12526:SF629">
    <property type="entry name" value="TEICHURONIC ACID BIOSYNTHESIS GLYCOSYLTRANSFERASE TUAH-RELATED"/>
    <property type="match status" value="1"/>
</dbReference>
<gene>
    <name evidence="5" type="ORF">DT065_00040</name>
</gene>
<proteinExistence type="predicted"/>
<dbReference type="Pfam" id="PF26337">
    <property type="entry name" value="Gtf3_C"/>
    <property type="match status" value="1"/>
</dbReference>
<keyword evidence="6" id="KW-1185">Reference proteome</keyword>
<protein>
    <submittedName>
        <fullName evidence="5">Glycosyl transferase family 1</fullName>
    </submittedName>
</protein>
<dbReference type="SUPFAM" id="SSF53756">
    <property type="entry name" value="UDP-Glycosyltransferase/glycogen phosphorylase"/>
    <property type="match status" value="1"/>
</dbReference>
<keyword evidence="2 5" id="KW-0808">Transferase</keyword>
<evidence type="ECO:0000313" key="5">
    <source>
        <dbReference type="EMBL" id="AXF54562.1"/>
    </source>
</evidence>
<reference evidence="5 6" key="1">
    <citation type="journal article" date="2018" name="J. Microbiol.">
        <title>Salicibibacter kimchii gen. nov., sp. nov., a moderately halophilic and alkalitolerant bacterium in the family Bacillaceae, isolated from kimchi.</title>
        <authorList>
            <person name="Jang J.Y."/>
            <person name="Oh Y.J."/>
            <person name="Lim S.K."/>
            <person name="Park H.K."/>
            <person name="Lee C."/>
            <person name="Kim J.Y."/>
            <person name="Lee M.A."/>
            <person name="Choi H.J."/>
        </authorList>
    </citation>
    <scope>NUCLEOTIDE SEQUENCE [LARGE SCALE GENOMIC DNA]</scope>
    <source>
        <strain evidence="5 6">NKC1-1</strain>
    </source>
</reference>
<dbReference type="InterPro" id="IPR028098">
    <property type="entry name" value="Glyco_trans_4-like_N"/>
</dbReference>
<name>A0A345BUD1_9BACI</name>
<dbReference type="InterPro" id="IPR058592">
    <property type="entry name" value="Gtf3_C"/>
</dbReference>
<accession>A0A345BUD1</accession>
<feature type="domain" description="Glycosyltransferase subfamily 4-like N-terminal" evidence="3">
    <location>
        <begin position="26"/>
        <end position="199"/>
    </location>
</feature>
<feature type="domain" description="Glucosyltransferase 3-like C-terminal" evidence="4">
    <location>
        <begin position="270"/>
        <end position="351"/>
    </location>
</feature>
<dbReference type="GO" id="GO:0016757">
    <property type="term" value="F:glycosyltransferase activity"/>
    <property type="evidence" value="ECO:0007669"/>
    <property type="project" value="UniProtKB-KW"/>
</dbReference>
<dbReference type="EMBL" id="CP031092">
    <property type="protein sequence ID" value="AXF54562.1"/>
    <property type="molecule type" value="Genomic_DNA"/>
</dbReference>
<dbReference type="KEGG" id="rue:DT065_00040"/>
<dbReference type="Pfam" id="PF13439">
    <property type="entry name" value="Glyco_transf_4"/>
    <property type="match status" value="1"/>
</dbReference>
<evidence type="ECO:0000256" key="2">
    <source>
        <dbReference type="ARBA" id="ARBA00022679"/>
    </source>
</evidence>
<dbReference type="Gene3D" id="3.40.50.2000">
    <property type="entry name" value="Glycogen Phosphorylase B"/>
    <property type="match status" value="2"/>
</dbReference>
<evidence type="ECO:0000259" key="3">
    <source>
        <dbReference type="Pfam" id="PF13439"/>
    </source>
</evidence>
<dbReference type="OrthoDB" id="9813214at2"/>
<sequence length="412" mass="47715">MTQKKKVCMLVHTHSFLDSRIFQKEAKSLQRNGYDVTMIVPRMKGKLFNVNKKPFNTQFLQKRFVHEGIKIVTYHYEQFKPTVDYMQSKVQSKMIFNNPIINLGLAENADVYHAHEITSLFLGIGIKRALAKQGKETKLIFDSHDLIPDPFDQKPKFLEMGKLLDKMLEEIDQMITVSPSIKAWYISKQPTLPIEIVYNSPPLNRSYKPMPPKANALTVGYEGHVSKEKKGSSDKIFNITKECKRNIENFKFKIIGGVLDGQTLPIPNYLKQNITLSGWVEFHDIPKQMTNVDIGWIDFDDLNKSLNRSYALPNKFFSYLNNGIPVIVNKCHDMEQFIRTHHCGIVLNKTKATGKDYAKAIQYLHENRDVLQQMSTNARKAMVELYNWEKMEQRLLSVYDSLLNQSKRFDIG</sequence>
<evidence type="ECO:0000256" key="1">
    <source>
        <dbReference type="ARBA" id="ARBA00022676"/>
    </source>
</evidence>
<dbReference type="PANTHER" id="PTHR12526">
    <property type="entry name" value="GLYCOSYLTRANSFERASE"/>
    <property type="match status" value="1"/>
</dbReference>
<organism evidence="5 6">
    <name type="scientific">Salicibibacter kimchii</name>
    <dbReference type="NCBI Taxonomy" id="2099786"/>
    <lineage>
        <taxon>Bacteria</taxon>
        <taxon>Bacillati</taxon>
        <taxon>Bacillota</taxon>
        <taxon>Bacilli</taxon>
        <taxon>Bacillales</taxon>
        <taxon>Bacillaceae</taxon>
        <taxon>Salicibibacter</taxon>
    </lineage>
</organism>
<keyword evidence="1" id="KW-0328">Glycosyltransferase</keyword>
<dbReference type="AlphaFoldDB" id="A0A345BUD1"/>